<organism evidence="2 3">
    <name type="scientific">Bacillus thuringiensis</name>
    <dbReference type="NCBI Taxonomy" id="1428"/>
    <lineage>
        <taxon>Bacteria</taxon>
        <taxon>Bacillati</taxon>
        <taxon>Bacillota</taxon>
        <taxon>Bacilli</taxon>
        <taxon>Bacillales</taxon>
        <taxon>Bacillaceae</taxon>
        <taxon>Bacillus</taxon>
        <taxon>Bacillus cereus group</taxon>
    </lineage>
</organism>
<dbReference type="CDD" id="cd01646">
    <property type="entry name" value="RT_Bac_retron_I"/>
    <property type="match status" value="1"/>
</dbReference>
<comment type="caution">
    <text evidence="2">The sequence shown here is derived from an EMBL/GenBank/DDBJ whole genome shotgun (WGS) entry which is preliminary data.</text>
</comment>
<feature type="domain" description="Reverse transcriptase" evidence="1">
    <location>
        <begin position="1"/>
        <end position="312"/>
    </location>
</feature>
<dbReference type="Pfam" id="PF00078">
    <property type="entry name" value="RVT_1"/>
    <property type="match status" value="1"/>
</dbReference>
<evidence type="ECO:0000259" key="1">
    <source>
        <dbReference type="PROSITE" id="PS50878"/>
    </source>
</evidence>
<proteinExistence type="predicted"/>
<evidence type="ECO:0000313" key="2">
    <source>
        <dbReference type="EMBL" id="TCW55497.1"/>
    </source>
</evidence>
<dbReference type="EMBL" id="SMDG01000006">
    <property type="protein sequence ID" value="TCW55497.1"/>
    <property type="molecule type" value="Genomic_DNA"/>
</dbReference>
<keyword evidence="2" id="KW-0695">RNA-directed DNA polymerase</keyword>
<dbReference type="AlphaFoldDB" id="A0A4R4BET2"/>
<protein>
    <submittedName>
        <fullName evidence="2">Reverse transcriptase (RNA-dependent DNA polymerase)</fullName>
    </submittedName>
</protein>
<keyword evidence="2" id="KW-0548">Nucleotidyltransferase</keyword>
<accession>A0A4R4BET2</accession>
<dbReference type="RefSeq" id="WP_131933044.1">
    <property type="nucleotide sequence ID" value="NZ_SMDF01000006.1"/>
</dbReference>
<sequence length="534" mass="62176">MKIEQTNTSTDLSLEILLKNGYFPPELVPEFTTKIFSEAVCDTNFRDIGSLKNLKNSSRTTNYSIPKVKHSRRTLQIPNPLHQYKLSEGIINKWGEIKEFVNKSSISLTKPVIRDDAKRALNREYDFNELTKQRISGITDRRYILKTDISRYYSTIYTHSIPWALHGKNIAKKKRSEKDLSGNLIDKLVRNTQDGQTLGIPVGPDTSLVISEIIGNAIDQRIQEEISNLKGFRYTDDIELYFHTMSEAENALSILHGIMKDYELELNPTKTEIIISPDNLEPIWISKLKLYSFREHPIAQYHDLISYFNIAFNYAKQFSNERVLKYCLKRIYGIEIHPDNIVTFQSLLLSCTLMDPTTLPIIKKIFNNYLFEDHRLNYEIIQETIAQLIKTHVKFGNNYEVSWALSLSKSLNLPLADEVIDLLFNFEDPISSILLLDMRNIKLIKREPDLSKFKSLLTSSELYGRNWLFSYEANVHGWLFPNENKTYLMDDEFFSELMMSGVNFYDPTIDDTLREVYESFGKQQINENDFFNGY</sequence>
<dbReference type="InterPro" id="IPR000477">
    <property type="entry name" value="RT_dom"/>
</dbReference>
<dbReference type="PROSITE" id="PS50878">
    <property type="entry name" value="RT_POL"/>
    <property type="match status" value="1"/>
</dbReference>
<reference evidence="2 3" key="1">
    <citation type="submission" date="2019-03" db="EMBL/GenBank/DDBJ databases">
        <title>Above-ground endophytic microbial communities from plants in different locations in the United States.</title>
        <authorList>
            <person name="Frank C."/>
        </authorList>
    </citation>
    <scope>NUCLEOTIDE SEQUENCE [LARGE SCALE GENOMIC DNA]</scope>
    <source>
        <strain evidence="2 3">LP_2_YM</strain>
    </source>
</reference>
<keyword evidence="2" id="KW-0808">Transferase</keyword>
<dbReference type="GO" id="GO:0003964">
    <property type="term" value="F:RNA-directed DNA polymerase activity"/>
    <property type="evidence" value="ECO:0007669"/>
    <property type="project" value="UniProtKB-KW"/>
</dbReference>
<gene>
    <name evidence="2" type="ORF">EC910_106108</name>
</gene>
<name>A0A4R4BET2_BACTU</name>
<evidence type="ECO:0000313" key="3">
    <source>
        <dbReference type="Proteomes" id="UP000295285"/>
    </source>
</evidence>
<dbReference type="Proteomes" id="UP000295285">
    <property type="component" value="Unassembled WGS sequence"/>
</dbReference>